<keyword evidence="5" id="KW-1185">Reference proteome</keyword>
<dbReference type="RefSeq" id="WP_136487444.1">
    <property type="nucleotide sequence ID" value="NZ_CP076642.1"/>
</dbReference>
<evidence type="ECO:0000256" key="2">
    <source>
        <dbReference type="PIRNR" id="PIRNR006276"/>
    </source>
</evidence>
<feature type="domain" description="UspA" evidence="3">
    <location>
        <begin position="3"/>
        <end position="138"/>
    </location>
</feature>
<evidence type="ECO:0000313" key="4">
    <source>
        <dbReference type="EMBL" id="QXO15867.1"/>
    </source>
</evidence>
<accession>A0A975U7N1</accession>
<reference evidence="4" key="1">
    <citation type="submission" date="2021-06" db="EMBL/GenBank/DDBJ databases">
        <title>Vibrio nov. sp., novel gut bacterium isolated from Yellow Sea oyster.</title>
        <authorList>
            <person name="Muhammad N."/>
            <person name="Nguyen T.H."/>
            <person name="Lee Y.-J."/>
            <person name="Ko J."/>
            <person name="Kim S.-G."/>
        </authorList>
    </citation>
    <scope>NUCLEOTIDE SEQUENCE</scope>
    <source>
        <strain evidence="4">OG9-811</strain>
    </source>
</reference>
<dbReference type="SUPFAM" id="SSF52402">
    <property type="entry name" value="Adenine nucleotide alpha hydrolases-like"/>
    <property type="match status" value="1"/>
</dbReference>
<organism evidence="4 5">
    <name type="scientific">Vibrio ostreae</name>
    <dbReference type="NCBI Taxonomy" id="2841925"/>
    <lineage>
        <taxon>Bacteria</taxon>
        <taxon>Pseudomonadati</taxon>
        <taxon>Pseudomonadota</taxon>
        <taxon>Gammaproteobacteria</taxon>
        <taxon>Vibrionales</taxon>
        <taxon>Vibrionaceae</taxon>
        <taxon>Vibrio</taxon>
    </lineage>
</organism>
<proteinExistence type="inferred from homology"/>
<dbReference type="EMBL" id="CP076642">
    <property type="protein sequence ID" value="QXO15867.1"/>
    <property type="molecule type" value="Genomic_DNA"/>
</dbReference>
<evidence type="ECO:0000313" key="5">
    <source>
        <dbReference type="Proteomes" id="UP000694232"/>
    </source>
</evidence>
<evidence type="ECO:0000259" key="3">
    <source>
        <dbReference type="Pfam" id="PF00582"/>
    </source>
</evidence>
<dbReference type="Pfam" id="PF00582">
    <property type="entry name" value="Usp"/>
    <property type="match status" value="1"/>
</dbReference>
<protein>
    <recommendedName>
        <fullName evidence="2">Universal stress protein</fullName>
    </recommendedName>
</protein>
<keyword evidence="2" id="KW-0963">Cytoplasm</keyword>
<dbReference type="InterPro" id="IPR006015">
    <property type="entry name" value="Universal_stress_UspA"/>
</dbReference>
<comment type="similarity">
    <text evidence="1 2">Belongs to the universal stress protein A family.</text>
</comment>
<sequence length="141" mass="16103">MKYQHILVALELEEESKLLIDKAVSFASLVDADVSLVHIDGTKGEIYQQLIDIQAEPKQKPLDEHSNKMLKQLQQYCEFPFKHFYVGTGDLSKKLETLIASDNYDLLICGHHHDFVSKIVSYSRHLINKSPIDILVVPILD</sequence>
<dbReference type="GO" id="GO:0005737">
    <property type="term" value="C:cytoplasm"/>
    <property type="evidence" value="ECO:0007669"/>
    <property type="project" value="UniProtKB-SubCell"/>
</dbReference>
<dbReference type="KEGG" id="vos:KNV97_05550"/>
<name>A0A975U7N1_9VIBR</name>
<dbReference type="Proteomes" id="UP000694232">
    <property type="component" value="Chromosome 2"/>
</dbReference>
<dbReference type="PIRSF" id="PIRSF006276">
    <property type="entry name" value="UspA"/>
    <property type="match status" value="1"/>
</dbReference>
<dbReference type="Gene3D" id="3.40.50.620">
    <property type="entry name" value="HUPs"/>
    <property type="match status" value="1"/>
</dbReference>
<evidence type="ECO:0000256" key="1">
    <source>
        <dbReference type="ARBA" id="ARBA00008791"/>
    </source>
</evidence>
<gene>
    <name evidence="4" type="ORF">KNV97_05550</name>
</gene>
<dbReference type="InterPro" id="IPR014729">
    <property type="entry name" value="Rossmann-like_a/b/a_fold"/>
</dbReference>
<comment type="subcellular location">
    <subcellularLocation>
        <location evidence="2">Cytoplasm</location>
    </subcellularLocation>
</comment>
<dbReference type="InterPro" id="IPR006016">
    <property type="entry name" value="UspA"/>
</dbReference>
<dbReference type="AlphaFoldDB" id="A0A975U7N1"/>